<keyword evidence="3" id="KW-1003">Cell membrane</keyword>
<feature type="compositionally biased region" description="Polar residues" evidence="7">
    <location>
        <begin position="120"/>
        <end position="132"/>
    </location>
</feature>
<organism evidence="9 10">
    <name type="scientific">Mycolicibacterium vanbaalenii</name>
    <name type="common">Mycobacterium vanbaalenii</name>
    <dbReference type="NCBI Taxonomy" id="110539"/>
    <lineage>
        <taxon>Bacteria</taxon>
        <taxon>Bacillati</taxon>
        <taxon>Actinomycetota</taxon>
        <taxon>Actinomycetes</taxon>
        <taxon>Mycobacteriales</taxon>
        <taxon>Mycobacteriaceae</taxon>
        <taxon>Mycolicibacterium</taxon>
    </lineage>
</organism>
<evidence type="ECO:0000256" key="2">
    <source>
        <dbReference type="ARBA" id="ARBA00006679"/>
    </source>
</evidence>
<dbReference type="EMBL" id="CACSIP010000010">
    <property type="protein sequence ID" value="CAA0106109.1"/>
    <property type="molecule type" value="Genomic_DNA"/>
</dbReference>
<dbReference type="PANTHER" id="PTHR33452:SF4">
    <property type="entry name" value="BLL4328 PROTEIN"/>
    <property type="match status" value="1"/>
</dbReference>
<evidence type="ECO:0000256" key="7">
    <source>
        <dbReference type="SAM" id="MobiDB-lite"/>
    </source>
</evidence>
<dbReference type="AlphaFoldDB" id="A0A5S9PPI0"/>
<gene>
    <name evidence="9" type="ORF">AELLOGFF_03623</name>
</gene>
<keyword evidence="6 8" id="KW-0472">Membrane</keyword>
<dbReference type="InterPro" id="IPR051907">
    <property type="entry name" value="DoxX-like_oxidoreductase"/>
</dbReference>
<evidence type="ECO:0000256" key="4">
    <source>
        <dbReference type="ARBA" id="ARBA00022692"/>
    </source>
</evidence>
<evidence type="ECO:0000256" key="1">
    <source>
        <dbReference type="ARBA" id="ARBA00004651"/>
    </source>
</evidence>
<name>A0A5S9PPI0_MYCVN</name>
<comment type="subcellular location">
    <subcellularLocation>
        <location evidence="1">Cell membrane</location>
        <topology evidence="1">Multi-pass membrane protein</topology>
    </subcellularLocation>
</comment>
<accession>A0A5S9PPI0</accession>
<dbReference type="GO" id="GO:0005886">
    <property type="term" value="C:plasma membrane"/>
    <property type="evidence" value="ECO:0007669"/>
    <property type="project" value="UniProtKB-SubCell"/>
</dbReference>
<dbReference type="InterPro" id="IPR032808">
    <property type="entry name" value="DoxX"/>
</dbReference>
<dbReference type="PANTHER" id="PTHR33452">
    <property type="entry name" value="OXIDOREDUCTASE CATD-RELATED"/>
    <property type="match status" value="1"/>
</dbReference>
<dbReference type="Pfam" id="PF07681">
    <property type="entry name" value="DoxX"/>
    <property type="match status" value="1"/>
</dbReference>
<dbReference type="Proteomes" id="UP000430146">
    <property type="component" value="Unassembled WGS sequence"/>
</dbReference>
<keyword evidence="4 8" id="KW-0812">Transmembrane</keyword>
<evidence type="ECO:0000313" key="9">
    <source>
        <dbReference type="EMBL" id="CAA0106109.1"/>
    </source>
</evidence>
<keyword evidence="5 8" id="KW-1133">Transmembrane helix</keyword>
<evidence type="ECO:0000256" key="5">
    <source>
        <dbReference type="ARBA" id="ARBA00022989"/>
    </source>
</evidence>
<proteinExistence type="inferred from homology"/>
<comment type="similarity">
    <text evidence="2">Belongs to the DoxX family.</text>
</comment>
<sequence>MFRVVIGFLFALHGTVKLFGWPPGVGSAAQFGAWPSWWAGLIELVAGLLVMAGLFTRAAAFVASGTMAVAYFWQHQADGLLPIQNGGESAVLYCFAFLLLTLTGGGLWALDNLPGRRSTSADPAVDSGQSRENAGAGVAGR</sequence>
<reference evidence="9 10" key="1">
    <citation type="submission" date="2019-11" db="EMBL/GenBank/DDBJ databases">
        <authorList>
            <person name="Holert J."/>
        </authorList>
    </citation>
    <scope>NUCLEOTIDE SEQUENCE [LARGE SCALE GENOMIC DNA]</scope>
    <source>
        <strain evidence="9">BC8_1</strain>
    </source>
</reference>
<protein>
    <recommendedName>
        <fullName evidence="11">DoxX family protein</fullName>
    </recommendedName>
</protein>
<evidence type="ECO:0000256" key="6">
    <source>
        <dbReference type="ARBA" id="ARBA00023136"/>
    </source>
</evidence>
<feature type="transmembrane region" description="Helical" evidence="8">
    <location>
        <begin position="90"/>
        <end position="110"/>
    </location>
</feature>
<evidence type="ECO:0000256" key="8">
    <source>
        <dbReference type="SAM" id="Phobius"/>
    </source>
</evidence>
<evidence type="ECO:0000256" key="3">
    <source>
        <dbReference type="ARBA" id="ARBA00022475"/>
    </source>
</evidence>
<keyword evidence="10" id="KW-1185">Reference proteome</keyword>
<feature type="transmembrane region" description="Helical" evidence="8">
    <location>
        <begin position="44"/>
        <end position="69"/>
    </location>
</feature>
<evidence type="ECO:0008006" key="11">
    <source>
        <dbReference type="Google" id="ProtNLM"/>
    </source>
</evidence>
<feature type="region of interest" description="Disordered" evidence="7">
    <location>
        <begin position="120"/>
        <end position="141"/>
    </location>
</feature>
<evidence type="ECO:0000313" key="10">
    <source>
        <dbReference type="Proteomes" id="UP000430146"/>
    </source>
</evidence>